<reference evidence="1" key="1">
    <citation type="submission" date="2023-04" db="EMBL/GenBank/DDBJ databases">
        <title>A chromosome-level genome assembly of the parasitoid wasp Eretmocerus hayati.</title>
        <authorList>
            <person name="Zhong Y."/>
            <person name="Liu S."/>
            <person name="Liu Y."/>
        </authorList>
    </citation>
    <scope>NUCLEOTIDE SEQUENCE</scope>
    <source>
        <strain evidence="1">ZJU_SS_LIU_2023</strain>
    </source>
</reference>
<dbReference type="EMBL" id="CM056743">
    <property type="protein sequence ID" value="KAJ8671222.1"/>
    <property type="molecule type" value="Genomic_DNA"/>
</dbReference>
<evidence type="ECO:0000313" key="2">
    <source>
        <dbReference type="Proteomes" id="UP001239111"/>
    </source>
</evidence>
<name>A0ACC2NJI3_9HYME</name>
<comment type="caution">
    <text evidence="1">The sequence shown here is derived from an EMBL/GenBank/DDBJ whole genome shotgun (WGS) entry which is preliminary data.</text>
</comment>
<proteinExistence type="predicted"/>
<evidence type="ECO:0000313" key="1">
    <source>
        <dbReference type="EMBL" id="KAJ8671222.1"/>
    </source>
</evidence>
<dbReference type="Proteomes" id="UP001239111">
    <property type="component" value="Chromosome 3"/>
</dbReference>
<sequence length="494" mass="55865">MAGEYRLEIIIVPARGHLQPVQPSADPAPTLSVHITMESEDQVPSLEDTEARVKYIDDDTIEWVPIQRIREFVRIPPSHSADFDRKKIFRALWTNHKTGKSQVLGVTIADFACGDEDRKLKAGKRGHSETIDTSVIQAYYHDCSGLSELSPSEQNTGNTSDESDVEAEDESQCDDDAPIDPRASNGKTTQRKKKRVKRLQKARKNQMTLQRMSEEAFVLGARDPRHSNQSASSSCSRPYPGINERDYGASEPDPMVIIQNAAPVENIPDLVRPPVHAAAVEVTERHPRDPVPVDANNAQDANLNRSVQQQPVGPRDDEREDEDDSEPYVVITPQARFFNAPEGLEKYETINNGREVFTSNQIQFPTYLGHNLVVPTDFWIFHRNRPRWRFVRESAVMLFGEQVLVNGAIKPSRTTVNLPNRSPRKSLSAAKYQHLRELFSDYIDARPALLENQHVLILKMNLHLGEKIKDLRKKLFPGLARALAVRADLNRRIT</sequence>
<keyword evidence="2" id="KW-1185">Reference proteome</keyword>
<accession>A0ACC2NJI3</accession>
<protein>
    <submittedName>
        <fullName evidence="1">Uncharacterized protein</fullName>
    </submittedName>
</protein>
<organism evidence="1 2">
    <name type="scientific">Eretmocerus hayati</name>
    <dbReference type="NCBI Taxonomy" id="131215"/>
    <lineage>
        <taxon>Eukaryota</taxon>
        <taxon>Metazoa</taxon>
        <taxon>Ecdysozoa</taxon>
        <taxon>Arthropoda</taxon>
        <taxon>Hexapoda</taxon>
        <taxon>Insecta</taxon>
        <taxon>Pterygota</taxon>
        <taxon>Neoptera</taxon>
        <taxon>Endopterygota</taxon>
        <taxon>Hymenoptera</taxon>
        <taxon>Apocrita</taxon>
        <taxon>Proctotrupomorpha</taxon>
        <taxon>Chalcidoidea</taxon>
        <taxon>Aphelinidae</taxon>
        <taxon>Aphelininae</taxon>
        <taxon>Eretmocerus</taxon>
    </lineage>
</organism>
<gene>
    <name evidence="1" type="ORF">QAD02_002481</name>
</gene>